<evidence type="ECO:0000256" key="1">
    <source>
        <dbReference type="SAM" id="SignalP"/>
    </source>
</evidence>
<evidence type="ECO:0008006" key="4">
    <source>
        <dbReference type="Google" id="ProtNLM"/>
    </source>
</evidence>
<evidence type="ECO:0000313" key="2">
    <source>
        <dbReference type="EMBL" id="MBB4697826.1"/>
    </source>
</evidence>
<keyword evidence="1" id="KW-0732">Signal</keyword>
<gene>
    <name evidence="2" type="ORF">BKA14_007974</name>
</gene>
<reference evidence="2 3" key="1">
    <citation type="submission" date="2020-08" db="EMBL/GenBank/DDBJ databases">
        <title>Sequencing the genomes of 1000 actinobacteria strains.</title>
        <authorList>
            <person name="Klenk H.-P."/>
        </authorList>
    </citation>
    <scope>NUCLEOTIDE SEQUENCE [LARGE SCALE GENOMIC DNA]</scope>
    <source>
        <strain evidence="2 3">DSM 45518</strain>
    </source>
</reference>
<dbReference type="RefSeq" id="WP_184955888.1">
    <property type="nucleotide sequence ID" value="NZ_BOMC01000025.1"/>
</dbReference>
<dbReference type="EMBL" id="JACHMF010000001">
    <property type="protein sequence ID" value="MBB4697826.1"/>
    <property type="molecule type" value="Genomic_DNA"/>
</dbReference>
<comment type="caution">
    <text evidence="2">The sequence shown here is derived from an EMBL/GenBank/DDBJ whole genome shotgun (WGS) entry which is preliminary data.</text>
</comment>
<proteinExistence type="predicted"/>
<feature type="chain" id="PRO_5031130123" description="Secreted protein" evidence="1">
    <location>
        <begin position="27"/>
        <end position="191"/>
    </location>
</feature>
<sequence length="191" mass="19874">MIALSRIAVAALTFAAVLAPAGPAAAAAKNTIPGSGTYLVGKDFNAGVYRSVGNDSCYWQRATNATGAMSSVIANDIGGGQRLVYVKPTDKVFKTSGCKTWTRVTAAAMSVKSKKTTIAGNGVYFAGSDFLPGTYRSTGNIDFCYWERARSADGASASTIANEFAKGQLLVTITPGGVFQSSGCRTWTRIA</sequence>
<dbReference type="Proteomes" id="UP000542742">
    <property type="component" value="Unassembled WGS sequence"/>
</dbReference>
<protein>
    <recommendedName>
        <fullName evidence="4">Secreted protein</fullName>
    </recommendedName>
</protein>
<keyword evidence="3" id="KW-1185">Reference proteome</keyword>
<accession>A0A7W7G8D6</accession>
<dbReference type="AlphaFoldDB" id="A0A7W7G8D6"/>
<name>A0A7W7G8D6_9ACTN</name>
<evidence type="ECO:0000313" key="3">
    <source>
        <dbReference type="Proteomes" id="UP000542742"/>
    </source>
</evidence>
<organism evidence="2 3">
    <name type="scientific">Paractinoplanes abujensis</name>
    <dbReference type="NCBI Taxonomy" id="882441"/>
    <lineage>
        <taxon>Bacteria</taxon>
        <taxon>Bacillati</taxon>
        <taxon>Actinomycetota</taxon>
        <taxon>Actinomycetes</taxon>
        <taxon>Micromonosporales</taxon>
        <taxon>Micromonosporaceae</taxon>
        <taxon>Paractinoplanes</taxon>
    </lineage>
</organism>
<feature type="signal peptide" evidence="1">
    <location>
        <begin position="1"/>
        <end position="26"/>
    </location>
</feature>